<protein>
    <submittedName>
        <fullName evidence="2">Metal-dependent hydrolase</fullName>
    </submittedName>
</protein>
<proteinExistence type="predicted"/>
<reference evidence="2 3" key="1">
    <citation type="submission" date="2018-04" db="EMBL/GenBank/DDBJ databases">
        <title>Pelagivirga bohaiensis gen. nov., sp. nov., a bacterium isolated from the Bohai Sea.</title>
        <authorList>
            <person name="Ji X."/>
        </authorList>
    </citation>
    <scope>NUCLEOTIDE SEQUENCE [LARGE SCALE GENOMIC DNA]</scope>
    <source>
        <strain evidence="2 3">BH-SD16</strain>
    </source>
</reference>
<dbReference type="Gene3D" id="3.60.10.10">
    <property type="entry name" value="Endonuclease/exonuclease/phosphatase"/>
    <property type="match status" value="1"/>
</dbReference>
<dbReference type="EMBL" id="QCYG01000007">
    <property type="protein sequence ID" value="PVA06140.1"/>
    <property type="molecule type" value="Genomic_DNA"/>
</dbReference>
<dbReference type="Pfam" id="PF03372">
    <property type="entry name" value="Exo_endo_phos"/>
    <property type="match status" value="1"/>
</dbReference>
<evidence type="ECO:0000313" key="3">
    <source>
        <dbReference type="Proteomes" id="UP000244817"/>
    </source>
</evidence>
<dbReference type="GO" id="GO:0016787">
    <property type="term" value="F:hydrolase activity"/>
    <property type="evidence" value="ECO:0007669"/>
    <property type="project" value="UniProtKB-KW"/>
</dbReference>
<keyword evidence="3" id="KW-1185">Reference proteome</keyword>
<keyword evidence="2" id="KW-0378">Hydrolase</keyword>
<sequence length="255" mass="27687">MWPALGGWAGLVRADVLSLQGVTQPKVPSPPWLNYRDAFRSLNQRSNLVADISGRLPGYTAQFHAACEGPMSDNGGRSYPSAYGLAQWIAPGLTVETRLDGFVHGAFRADGWGDAPLPCGFQASRLRLAGRARPITVAHFHGLQDGEGADDMADTPARAQQARQALSLLDQIATSGDDVVLSGDFNVRPNSETLRVLQDWGLRDLVGDKATRTSLYGKPQRHGSYMLVSRSIEVKRFDCPADPVVSDHRPLILEV</sequence>
<name>A0A2T7FVC7_9RHOB</name>
<dbReference type="Proteomes" id="UP000244817">
    <property type="component" value="Unassembled WGS sequence"/>
</dbReference>
<dbReference type="AlphaFoldDB" id="A0A2T7FVC7"/>
<feature type="domain" description="Endonuclease/exonuclease/phosphatase" evidence="1">
    <location>
        <begin position="10"/>
        <end position="248"/>
    </location>
</feature>
<dbReference type="SUPFAM" id="SSF56219">
    <property type="entry name" value="DNase I-like"/>
    <property type="match status" value="1"/>
</dbReference>
<organism evidence="2 3">
    <name type="scientific">Thalassorhabdomicrobium marinisediminis</name>
    <dbReference type="NCBI Taxonomy" id="2170577"/>
    <lineage>
        <taxon>Bacteria</taxon>
        <taxon>Pseudomonadati</taxon>
        <taxon>Pseudomonadota</taxon>
        <taxon>Alphaproteobacteria</taxon>
        <taxon>Rhodobacterales</taxon>
        <taxon>Paracoccaceae</taxon>
        <taxon>Thalassorhabdomicrobium</taxon>
    </lineage>
</organism>
<evidence type="ECO:0000259" key="1">
    <source>
        <dbReference type="Pfam" id="PF03372"/>
    </source>
</evidence>
<accession>A0A2T7FVC7</accession>
<dbReference type="InterPro" id="IPR005135">
    <property type="entry name" value="Endo/exonuclease/phosphatase"/>
</dbReference>
<evidence type="ECO:0000313" key="2">
    <source>
        <dbReference type="EMBL" id="PVA06140.1"/>
    </source>
</evidence>
<dbReference type="InterPro" id="IPR036691">
    <property type="entry name" value="Endo/exonu/phosph_ase_sf"/>
</dbReference>
<comment type="caution">
    <text evidence="2">The sequence shown here is derived from an EMBL/GenBank/DDBJ whole genome shotgun (WGS) entry which is preliminary data.</text>
</comment>
<gene>
    <name evidence="2" type="ORF">DC363_12595</name>
</gene>